<gene>
    <name evidence="2" type="ORF">U9M73_21510</name>
</gene>
<reference evidence="2 3" key="1">
    <citation type="submission" date="2023-12" db="EMBL/GenBank/DDBJ databases">
        <title>Whole genome sequencing of Paenibacillus phoenicis isolated from the Phoenix Mars Lander spacecraft assembly facility.</title>
        <authorList>
            <person name="Garcia A."/>
            <person name="Venkateswaran K."/>
        </authorList>
    </citation>
    <scope>NUCLEOTIDE SEQUENCE [LARGE SCALE GENOMIC DNA]</scope>
    <source>
        <strain evidence="2 3">3PO2SA</strain>
    </source>
</reference>
<evidence type="ECO:0000313" key="3">
    <source>
        <dbReference type="Proteomes" id="UP001292216"/>
    </source>
</evidence>
<feature type="region of interest" description="Disordered" evidence="1">
    <location>
        <begin position="54"/>
        <end position="73"/>
    </location>
</feature>
<name>A0ABU5PRC6_9BACL</name>
<evidence type="ECO:0008006" key="4">
    <source>
        <dbReference type="Google" id="ProtNLM"/>
    </source>
</evidence>
<accession>A0ABU5PRC6</accession>
<dbReference type="Proteomes" id="UP001292216">
    <property type="component" value="Unassembled WGS sequence"/>
</dbReference>
<dbReference type="EMBL" id="JAYERP010000002">
    <property type="protein sequence ID" value="MEA3572508.1"/>
    <property type="molecule type" value="Genomic_DNA"/>
</dbReference>
<proteinExistence type="predicted"/>
<feature type="compositionally biased region" description="Basic and acidic residues" evidence="1">
    <location>
        <begin position="60"/>
        <end position="73"/>
    </location>
</feature>
<evidence type="ECO:0000256" key="1">
    <source>
        <dbReference type="SAM" id="MobiDB-lite"/>
    </source>
</evidence>
<comment type="caution">
    <text evidence="2">The sequence shown here is derived from an EMBL/GenBank/DDBJ whole genome shotgun (WGS) entry which is preliminary data.</text>
</comment>
<organism evidence="2 3">
    <name type="scientific">Paenibacillus phoenicis</name>
    <dbReference type="NCBI Taxonomy" id="554117"/>
    <lineage>
        <taxon>Bacteria</taxon>
        <taxon>Bacillati</taxon>
        <taxon>Bacillota</taxon>
        <taxon>Bacilli</taxon>
        <taxon>Bacillales</taxon>
        <taxon>Paenibacillaceae</taxon>
        <taxon>Paenibacillus</taxon>
    </lineage>
</organism>
<evidence type="ECO:0000313" key="2">
    <source>
        <dbReference type="EMBL" id="MEA3572508.1"/>
    </source>
</evidence>
<protein>
    <recommendedName>
        <fullName evidence="4">Transposase</fullName>
    </recommendedName>
</protein>
<sequence>MSDKMKEMLPVSREEVEVDGVYRDELGREVYLQKGEEFPSDPVYGTMEWELTELSQETNSKGHTDDRLIPKKR</sequence>
<dbReference type="RefSeq" id="WP_036644875.1">
    <property type="nucleotide sequence ID" value="NZ_CBCSKM010000019.1"/>
</dbReference>
<keyword evidence="3" id="KW-1185">Reference proteome</keyword>